<reference evidence="2" key="1">
    <citation type="submission" date="2016-11" db="UniProtKB">
        <authorList>
            <consortium name="WormBaseParasite"/>
        </authorList>
    </citation>
    <scope>IDENTIFICATION</scope>
</reference>
<keyword evidence="1" id="KW-1185">Reference proteome</keyword>
<accession>A0A1I7ZHA9</accession>
<protein>
    <submittedName>
        <fullName evidence="2">Uncharacterized protein</fullName>
    </submittedName>
</protein>
<dbReference type="WBParaSite" id="L893_g26192.t1">
    <property type="protein sequence ID" value="L893_g26192.t1"/>
    <property type="gene ID" value="L893_g26192"/>
</dbReference>
<dbReference type="AlphaFoldDB" id="A0A1I7ZHA9"/>
<evidence type="ECO:0000313" key="1">
    <source>
        <dbReference type="Proteomes" id="UP000095287"/>
    </source>
</evidence>
<name>A0A1I7ZHA9_9BILA</name>
<evidence type="ECO:0000313" key="2">
    <source>
        <dbReference type="WBParaSite" id="L893_g26192.t1"/>
    </source>
</evidence>
<dbReference type="Proteomes" id="UP000095287">
    <property type="component" value="Unplaced"/>
</dbReference>
<sequence length="291" mass="31949">MGLAMLNIAVFDAAATLHIEISITNLPIICLPVGPTEPYFTMTATIIFRFSAQIFSAPPNDSPSGERVSSSALSESRNAIVAHRALSVRAQRPPCSGYAAALLTPDPKLLKHRGLVLTNQVVAAHRVICHHSTGLLSRHSNHNFCLFLFETFFATATSEREVVIDAKWNGEAAEEHEWGWADVTVARSLFALRSASAPDCQAVDVFRRSGLPKRPCFASDAPLFRLELAQLTEFVLEILTTFALDGILMVEDAKIDGTKKWFQGGLRAGYRLSLRRAKVQDGLFSTSETMF</sequence>
<organism evidence="1 2">
    <name type="scientific">Steinernema glaseri</name>
    <dbReference type="NCBI Taxonomy" id="37863"/>
    <lineage>
        <taxon>Eukaryota</taxon>
        <taxon>Metazoa</taxon>
        <taxon>Ecdysozoa</taxon>
        <taxon>Nematoda</taxon>
        <taxon>Chromadorea</taxon>
        <taxon>Rhabditida</taxon>
        <taxon>Tylenchina</taxon>
        <taxon>Panagrolaimomorpha</taxon>
        <taxon>Strongyloidoidea</taxon>
        <taxon>Steinernematidae</taxon>
        <taxon>Steinernema</taxon>
    </lineage>
</organism>
<proteinExistence type="predicted"/>